<organism evidence="1 2">
    <name type="scientific">Lysobacter yananisis</name>
    <dbReference type="NCBI Taxonomy" id="1003114"/>
    <lineage>
        <taxon>Bacteria</taxon>
        <taxon>Pseudomonadati</taxon>
        <taxon>Pseudomonadota</taxon>
        <taxon>Gammaproteobacteria</taxon>
        <taxon>Lysobacterales</taxon>
        <taxon>Lysobacteraceae</taxon>
        <taxon>Lysobacter</taxon>
    </lineage>
</organism>
<dbReference type="RefSeq" id="WP_309153283.1">
    <property type="nucleotide sequence ID" value="NZ_CP133568.1"/>
</dbReference>
<proteinExistence type="predicted"/>
<evidence type="ECO:0000313" key="2">
    <source>
        <dbReference type="Proteomes" id="UP001229313"/>
    </source>
</evidence>
<evidence type="ECO:0000313" key="1">
    <source>
        <dbReference type="EMBL" id="WMT05139.1"/>
    </source>
</evidence>
<dbReference type="EMBL" id="CP133568">
    <property type="protein sequence ID" value="WMT05139.1"/>
    <property type="molecule type" value="Genomic_DNA"/>
</dbReference>
<reference evidence="1 2" key="1">
    <citation type="submission" date="2023-08" db="EMBL/GenBank/DDBJ databases">
        <title>The whole genome sequence of Lysobacter yananisis.</title>
        <authorList>
            <person name="Sun H."/>
        </authorList>
    </citation>
    <scope>NUCLEOTIDE SEQUENCE [LARGE SCALE GENOMIC DNA]</scope>
    <source>
        <strain evidence="1 2">SNNU513</strain>
    </source>
</reference>
<keyword evidence="2" id="KW-1185">Reference proteome</keyword>
<name>A0ABY9PFI1_9GAMM</name>
<protein>
    <recommendedName>
        <fullName evidence="3">Translation elongation factor EFTu-like domain-containing protein</fullName>
    </recommendedName>
</protein>
<gene>
    <name evidence="1" type="ORF">RDV84_09935</name>
</gene>
<sequence>MIAGDLRRFEIEDVVPYKDGIGLMGRCISGPVRVGDVFVCIGKIEAERNEMGEVVVKKQPGMPINMKVLEIIYFNRSVEELAVGCSGGLYVVGEGRELLAARHEVSSSP</sequence>
<evidence type="ECO:0008006" key="3">
    <source>
        <dbReference type="Google" id="ProtNLM"/>
    </source>
</evidence>
<dbReference type="Proteomes" id="UP001229313">
    <property type="component" value="Chromosome"/>
</dbReference>
<accession>A0ABY9PFI1</accession>